<accession>A0AAQ0B1J9</accession>
<dbReference type="RefSeq" id="WP_000208484.1">
    <property type="nucleotide sequence ID" value="NZ_CP043880.1"/>
</dbReference>
<dbReference type="InterPro" id="IPR006140">
    <property type="entry name" value="D-isomer_DH_NAD-bd"/>
</dbReference>
<evidence type="ECO:0000259" key="6">
    <source>
        <dbReference type="Pfam" id="PF00389"/>
    </source>
</evidence>
<feature type="domain" description="D-isomer specific 2-hydroxyacid dehydrogenase catalytic" evidence="6">
    <location>
        <begin position="6"/>
        <end position="317"/>
    </location>
</feature>
<feature type="domain" description="D-isomer specific 2-hydroxyacid dehydrogenase NAD-binding" evidence="7">
    <location>
        <begin position="117"/>
        <end position="294"/>
    </location>
</feature>
<evidence type="ECO:0000256" key="4">
    <source>
        <dbReference type="ARBA" id="ARBA00023027"/>
    </source>
</evidence>
<sequence>MTTKILVTTPVRHIQGVSEILETIGEITYLEDPNEEDVISIVENYDAIFTNPNKSKVYIGKEIINSGKKLKVICTASTGTNHIEKEYAVSKGLSILALTEEREVINKISSTAELAFTLTLASLRKLVYSHNQALEGEWDYTRYIGRQMNCLTIGVIGYGRLGTFYAHYCKSFGARVLIYDPYKKVERSDLEQVSDLDILLKQSNVISLHLHVTAETIGMIDTTKLSKMKTDVLIINTSRGEIVNELDLVSFLRKNPLASVGTDVLTSEIKDRMNSPLLKYAKESKQIIITQHIGGMTREAQEIAYIHAVKKLKEFFAIGYNLK</sequence>
<evidence type="ECO:0000313" key="9">
    <source>
        <dbReference type="Proteomes" id="UP000663255"/>
    </source>
</evidence>
<dbReference type="PANTHER" id="PTHR42789">
    <property type="entry name" value="D-ISOMER SPECIFIC 2-HYDROXYACID DEHYDROGENASE FAMILY PROTEIN (AFU_ORTHOLOGUE AFUA_6G10090)"/>
    <property type="match status" value="1"/>
</dbReference>
<dbReference type="InterPro" id="IPR006139">
    <property type="entry name" value="D-isomer_2_OHA_DH_cat_dom"/>
</dbReference>
<proteinExistence type="inferred from homology"/>
<evidence type="ECO:0000256" key="1">
    <source>
        <dbReference type="ARBA" id="ARBA00005854"/>
    </source>
</evidence>
<dbReference type="InterPro" id="IPR036291">
    <property type="entry name" value="NAD(P)-bd_dom_sf"/>
</dbReference>
<dbReference type="SUPFAM" id="SSF52283">
    <property type="entry name" value="Formate/glycerate dehydrogenase catalytic domain-like"/>
    <property type="match status" value="1"/>
</dbReference>
<dbReference type="Pfam" id="PF02826">
    <property type="entry name" value="2-Hacid_dh_C"/>
    <property type="match status" value="1"/>
</dbReference>
<dbReference type="Proteomes" id="UP000663255">
    <property type="component" value="Chromosome 1"/>
</dbReference>
<protein>
    <submittedName>
        <fullName evidence="8">4-phosphoerythronate dehydrogenase</fullName>
    </submittedName>
</protein>
<evidence type="ECO:0000313" key="8">
    <source>
        <dbReference type="EMBL" id="QOI50285.1"/>
    </source>
</evidence>
<dbReference type="AlphaFoldDB" id="A0AAQ0B1J9"/>
<keyword evidence="3 5" id="KW-0560">Oxidoreductase</keyword>
<evidence type="ECO:0000256" key="5">
    <source>
        <dbReference type="RuleBase" id="RU003719"/>
    </source>
</evidence>
<keyword evidence="2" id="KW-0028">Amino-acid biosynthesis</keyword>
<dbReference type="EMBL" id="CP043893">
    <property type="protein sequence ID" value="QOI50285.1"/>
    <property type="molecule type" value="Genomic_DNA"/>
</dbReference>
<dbReference type="InterPro" id="IPR029753">
    <property type="entry name" value="D-isomer_DH_CS"/>
</dbReference>
<evidence type="ECO:0000259" key="7">
    <source>
        <dbReference type="Pfam" id="PF02826"/>
    </source>
</evidence>
<keyword evidence="4" id="KW-0520">NAD</keyword>
<dbReference type="GO" id="GO:0008652">
    <property type="term" value="P:amino acid biosynthetic process"/>
    <property type="evidence" value="ECO:0007669"/>
    <property type="project" value="UniProtKB-KW"/>
</dbReference>
<dbReference type="Gene3D" id="3.40.50.720">
    <property type="entry name" value="NAD(P)-binding Rossmann-like Domain"/>
    <property type="match status" value="2"/>
</dbReference>
<evidence type="ECO:0000256" key="2">
    <source>
        <dbReference type="ARBA" id="ARBA00022605"/>
    </source>
</evidence>
<name>A0AAQ0B1J9_LEPIR</name>
<comment type="similarity">
    <text evidence="1 5">Belongs to the D-isomer specific 2-hydroxyacid dehydrogenase family.</text>
</comment>
<reference evidence="8" key="1">
    <citation type="submission" date="2019-09" db="EMBL/GenBank/DDBJ databases">
        <title>Comparative Genomics of Leptospira interrogans Reveals Genome Plasticity - A Common Adaptive Strategy for Survival in Various Hosts.</title>
        <authorList>
            <person name="Ramli S.R."/>
            <person name="Bunk B."/>
            <person name="Goris M."/>
            <person name="Bhuju S."/>
            <person name="Jarek M."/>
            <person name="Sproer C."/>
            <person name="Mustakim S."/>
            <person name="Strommenger B."/>
            <person name="Pessler F."/>
        </authorList>
    </citation>
    <scope>NUCLEOTIDE SEQUENCE</scope>
    <source>
        <strain evidence="8">1489</strain>
    </source>
</reference>
<dbReference type="InterPro" id="IPR050857">
    <property type="entry name" value="D-2-hydroxyacid_DH"/>
</dbReference>
<dbReference type="GO" id="GO:0051287">
    <property type="term" value="F:NAD binding"/>
    <property type="evidence" value="ECO:0007669"/>
    <property type="project" value="InterPro"/>
</dbReference>
<dbReference type="PROSITE" id="PS00671">
    <property type="entry name" value="D_2_HYDROXYACID_DH_3"/>
    <property type="match status" value="1"/>
</dbReference>
<dbReference type="Pfam" id="PF00389">
    <property type="entry name" value="2-Hacid_dh"/>
    <property type="match status" value="1"/>
</dbReference>
<dbReference type="PANTHER" id="PTHR42789:SF1">
    <property type="entry name" value="D-ISOMER SPECIFIC 2-HYDROXYACID DEHYDROGENASE FAMILY PROTEIN (AFU_ORTHOLOGUE AFUA_6G10090)"/>
    <property type="match status" value="1"/>
</dbReference>
<dbReference type="GO" id="GO:0016616">
    <property type="term" value="F:oxidoreductase activity, acting on the CH-OH group of donors, NAD or NADP as acceptor"/>
    <property type="evidence" value="ECO:0007669"/>
    <property type="project" value="InterPro"/>
</dbReference>
<dbReference type="PROSITE" id="PS00065">
    <property type="entry name" value="D_2_HYDROXYACID_DH_1"/>
    <property type="match status" value="1"/>
</dbReference>
<dbReference type="InterPro" id="IPR029752">
    <property type="entry name" value="D-isomer_DH_CS1"/>
</dbReference>
<organism evidence="8 9">
    <name type="scientific">Leptospira interrogans serovar Bataviae</name>
    <dbReference type="NCBI Taxonomy" id="312175"/>
    <lineage>
        <taxon>Bacteria</taxon>
        <taxon>Pseudomonadati</taxon>
        <taxon>Spirochaetota</taxon>
        <taxon>Spirochaetia</taxon>
        <taxon>Leptospirales</taxon>
        <taxon>Leptospiraceae</taxon>
        <taxon>Leptospira</taxon>
    </lineage>
</organism>
<dbReference type="SUPFAM" id="SSF51735">
    <property type="entry name" value="NAD(P)-binding Rossmann-fold domains"/>
    <property type="match status" value="1"/>
</dbReference>
<gene>
    <name evidence="8" type="ORF">Lepto1489_07390</name>
</gene>
<evidence type="ECO:0000256" key="3">
    <source>
        <dbReference type="ARBA" id="ARBA00023002"/>
    </source>
</evidence>